<proteinExistence type="predicted"/>
<dbReference type="CDD" id="cd04301">
    <property type="entry name" value="NAT_SF"/>
    <property type="match status" value="1"/>
</dbReference>
<dbReference type="InterPro" id="IPR016181">
    <property type="entry name" value="Acyl_CoA_acyltransferase"/>
</dbReference>
<evidence type="ECO:0000256" key="1">
    <source>
        <dbReference type="ARBA" id="ARBA00022679"/>
    </source>
</evidence>
<sequence length="285" mass="30222">MDVRLRPGTPEDAEACGRICYEAFRHITAEHAFPVDFPDAETATSAVSAMLSHPGFYSVVAEQDGRVVASNFLDERSQVAGVGPITVDPGLQERGVGRALMLDVMRRAEDRGFPGVRLLQAGYNTGSLSLYAKLGFEVRDVLACMQGTPPGGEIPGHRVRPATGEDADACNALCRRVHGHDRAGELADAIGQGTALVAEHAGRISGYATDLAFFAHAVGEGNEDVKALISAARAFAGTGILVPMMNADLFRWCLGQGLRVQATFTLMTTGLHGPPQGAYLPSILY</sequence>
<dbReference type="InterPro" id="IPR050832">
    <property type="entry name" value="Bact_Acetyltransf"/>
</dbReference>
<dbReference type="EMBL" id="BMVB01000029">
    <property type="protein sequence ID" value="GHC70032.1"/>
    <property type="molecule type" value="Genomic_DNA"/>
</dbReference>
<reference evidence="4" key="2">
    <citation type="submission" date="2020-09" db="EMBL/GenBank/DDBJ databases">
        <authorList>
            <person name="Sun Q."/>
            <person name="Ohkuma M."/>
        </authorList>
    </citation>
    <scope>NUCLEOTIDE SEQUENCE</scope>
    <source>
        <strain evidence="4">JCM 4633</strain>
    </source>
</reference>
<evidence type="ECO:0000313" key="4">
    <source>
        <dbReference type="EMBL" id="GHC70032.1"/>
    </source>
</evidence>
<protein>
    <submittedName>
        <fullName evidence="4">N-acetyltransferase</fullName>
    </submittedName>
</protein>
<keyword evidence="2" id="KW-0012">Acyltransferase</keyword>
<evidence type="ECO:0000256" key="2">
    <source>
        <dbReference type="ARBA" id="ARBA00023315"/>
    </source>
</evidence>
<dbReference type="AlphaFoldDB" id="A0A918U032"/>
<dbReference type="PANTHER" id="PTHR43877">
    <property type="entry name" value="AMINOALKYLPHOSPHONATE N-ACETYLTRANSFERASE-RELATED-RELATED"/>
    <property type="match status" value="1"/>
</dbReference>
<reference evidence="4" key="1">
    <citation type="journal article" date="2014" name="Int. J. Syst. Evol. Microbiol.">
        <title>Complete genome sequence of Corynebacterium casei LMG S-19264T (=DSM 44701T), isolated from a smear-ripened cheese.</title>
        <authorList>
            <consortium name="US DOE Joint Genome Institute (JGI-PGF)"/>
            <person name="Walter F."/>
            <person name="Albersmeier A."/>
            <person name="Kalinowski J."/>
            <person name="Ruckert C."/>
        </authorList>
    </citation>
    <scope>NUCLEOTIDE SEQUENCE</scope>
    <source>
        <strain evidence="4">JCM 4633</strain>
    </source>
</reference>
<dbReference type="InterPro" id="IPR000182">
    <property type="entry name" value="GNAT_dom"/>
</dbReference>
<dbReference type="SUPFAM" id="SSF55729">
    <property type="entry name" value="Acyl-CoA N-acyltransferases (Nat)"/>
    <property type="match status" value="2"/>
</dbReference>
<dbReference type="GO" id="GO:0016747">
    <property type="term" value="F:acyltransferase activity, transferring groups other than amino-acyl groups"/>
    <property type="evidence" value="ECO:0007669"/>
    <property type="project" value="InterPro"/>
</dbReference>
<evidence type="ECO:0000313" key="5">
    <source>
        <dbReference type="Proteomes" id="UP000646244"/>
    </source>
</evidence>
<accession>A0A918U032</accession>
<evidence type="ECO:0000259" key="3">
    <source>
        <dbReference type="PROSITE" id="PS51186"/>
    </source>
</evidence>
<dbReference type="Proteomes" id="UP000646244">
    <property type="component" value="Unassembled WGS sequence"/>
</dbReference>
<dbReference type="Pfam" id="PF00583">
    <property type="entry name" value="Acetyltransf_1"/>
    <property type="match status" value="1"/>
</dbReference>
<gene>
    <name evidence="4" type="ORF">GCM10010507_55920</name>
</gene>
<dbReference type="Gene3D" id="3.40.630.30">
    <property type="match status" value="2"/>
</dbReference>
<name>A0A918U032_STRCJ</name>
<comment type="caution">
    <text evidence="4">The sequence shown here is derived from an EMBL/GenBank/DDBJ whole genome shotgun (WGS) entry which is preliminary data.</text>
</comment>
<keyword evidence="1" id="KW-0808">Transferase</keyword>
<organism evidence="4 5">
    <name type="scientific">Streptomyces cinnamoneus</name>
    <name type="common">Streptoverticillium cinnamoneum</name>
    <dbReference type="NCBI Taxonomy" id="53446"/>
    <lineage>
        <taxon>Bacteria</taxon>
        <taxon>Bacillati</taxon>
        <taxon>Actinomycetota</taxon>
        <taxon>Actinomycetes</taxon>
        <taxon>Kitasatosporales</taxon>
        <taxon>Streptomycetaceae</taxon>
        <taxon>Streptomyces</taxon>
        <taxon>Streptomyces cinnamoneus group</taxon>
    </lineage>
</organism>
<dbReference type="PROSITE" id="PS51186">
    <property type="entry name" value="GNAT"/>
    <property type="match status" value="1"/>
</dbReference>
<feature type="domain" description="N-acetyltransferase" evidence="3">
    <location>
        <begin position="3"/>
        <end position="161"/>
    </location>
</feature>